<dbReference type="PANTHER" id="PTHR43464">
    <property type="entry name" value="METHYLTRANSFERASE"/>
    <property type="match status" value="1"/>
</dbReference>
<keyword evidence="2" id="KW-0808">Transferase</keyword>
<accession>A0A1Y1K593</accession>
<dbReference type="InterPro" id="IPR029063">
    <property type="entry name" value="SAM-dependent_MTases_sf"/>
</dbReference>
<dbReference type="InterPro" id="IPR010233">
    <property type="entry name" value="UbiG_MeTrfase"/>
</dbReference>
<dbReference type="EMBL" id="GEZM01095799">
    <property type="protein sequence ID" value="JAV55340.1"/>
    <property type="molecule type" value="Transcribed_RNA"/>
</dbReference>
<organism evidence="5">
    <name type="scientific">Photinus pyralis</name>
    <name type="common">Common eastern firefly</name>
    <name type="synonym">Lampyris pyralis</name>
    <dbReference type="NCBI Taxonomy" id="7054"/>
    <lineage>
        <taxon>Eukaryota</taxon>
        <taxon>Metazoa</taxon>
        <taxon>Ecdysozoa</taxon>
        <taxon>Arthropoda</taxon>
        <taxon>Hexapoda</taxon>
        <taxon>Insecta</taxon>
        <taxon>Pterygota</taxon>
        <taxon>Neoptera</taxon>
        <taxon>Endopterygota</taxon>
        <taxon>Coleoptera</taxon>
        <taxon>Polyphaga</taxon>
        <taxon>Elateriformia</taxon>
        <taxon>Elateroidea</taxon>
        <taxon>Lampyridae</taxon>
        <taxon>Lampyrinae</taxon>
        <taxon>Photinus</taxon>
    </lineage>
</organism>
<reference evidence="5" key="1">
    <citation type="journal article" date="2016" name="Sci. Rep.">
        <title>Molecular characterization of firefly nuptial gifts: a multi-omics approach sheds light on postcopulatory sexual selection.</title>
        <authorList>
            <person name="Al-Wathiqui N."/>
            <person name="Fallon T.R."/>
            <person name="South A."/>
            <person name="Weng J.K."/>
            <person name="Lewis S.M."/>
        </authorList>
    </citation>
    <scope>NUCLEOTIDE SEQUENCE</scope>
</reference>
<keyword evidence="1" id="KW-0489">Methyltransferase</keyword>
<dbReference type="Gene3D" id="3.40.50.150">
    <property type="entry name" value="Vaccinia Virus protein VP39"/>
    <property type="match status" value="1"/>
</dbReference>
<dbReference type="AlphaFoldDB" id="A0A1Y1K593"/>
<dbReference type="NCBIfam" id="TIGR01983">
    <property type="entry name" value="UbiG"/>
    <property type="match status" value="1"/>
</dbReference>
<evidence type="ECO:0000256" key="2">
    <source>
        <dbReference type="ARBA" id="ARBA00022679"/>
    </source>
</evidence>
<dbReference type="GO" id="GO:0010420">
    <property type="term" value="F:polyprenyldihydroxybenzoate methyltransferase activity"/>
    <property type="evidence" value="ECO:0007669"/>
    <property type="project" value="InterPro"/>
</dbReference>
<proteinExistence type="predicted"/>
<evidence type="ECO:0000256" key="1">
    <source>
        <dbReference type="ARBA" id="ARBA00022603"/>
    </source>
</evidence>
<dbReference type="GO" id="GO:0032259">
    <property type="term" value="P:methylation"/>
    <property type="evidence" value="ECO:0007669"/>
    <property type="project" value="UniProtKB-KW"/>
</dbReference>
<evidence type="ECO:0000256" key="3">
    <source>
        <dbReference type="ARBA" id="ARBA00022688"/>
    </source>
</evidence>
<dbReference type="SUPFAM" id="SSF53335">
    <property type="entry name" value="S-adenosyl-L-methionine-dependent methyltransferases"/>
    <property type="match status" value="1"/>
</dbReference>
<dbReference type="Pfam" id="PF13489">
    <property type="entry name" value="Methyltransf_23"/>
    <property type="match status" value="1"/>
</dbReference>
<sequence length="248" mass="28866">MALTHPNPPKEEITNLYNDLSEKWWSKEGGAKLMHISCDVIYPYMRSKIIGKAKDDEKTLKDIKVLDIGCGGGIMTEKFAKDGALATGIDINDKVIEVAKWHASLDSTISDRLTYLVEPIEEHSKQNEGKYDVIILKYVLLHIVDQEKFMNHCIKCLKPNGSIFLCTVSKTWTSWLYYQLLWEKILRICPKEYYNWNMFTTPEDLSQIVLNNGCKIEEVRGSYHNRITRKYCWTQHHYLDYVAHIIKS</sequence>
<evidence type="ECO:0008006" key="6">
    <source>
        <dbReference type="Google" id="ProtNLM"/>
    </source>
</evidence>
<evidence type="ECO:0000313" key="5">
    <source>
        <dbReference type="EMBL" id="JAV55340.1"/>
    </source>
</evidence>
<keyword evidence="4" id="KW-0949">S-adenosyl-L-methionine</keyword>
<dbReference type="GO" id="GO:0005739">
    <property type="term" value="C:mitochondrion"/>
    <property type="evidence" value="ECO:0007669"/>
    <property type="project" value="TreeGrafter"/>
</dbReference>
<dbReference type="GO" id="GO:0061542">
    <property type="term" value="F:3-demethylubiquinol 3-O-methyltransferase activity"/>
    <property type="evidence" value="ECO:0007669"/>
    <property type="project" value="InterPro"/>
</dbReference>
<evidence type="ECO:0000256" key="4">
    <source>
        <dbReference type="ARBA" id="ARBA00022691"/>
    </source>
</evidence>
<protein>
    <recommendedName>
        <fullName evidence="6">3-demethylubiquinol 3-O-methyltransferase</fullName>
    </recommendedName>
</protein>
<dbReference type="PANTHER" id="PTHR43464:SF19">
    <property type="entry name" value="UBIQUINONE BIOSYNTHESIS O-METHYLTRANSFERASE, MITOCHONDRIAL"/>
    <property type="match status" value="1"/>
</dbReference>
<name>A0A1Y1K593_PHOPY</name>
<dbReference type="CDD" id="cd02440">
    <property type="entry name" value="AdoMet_MTases"/>
    <property type="match status" value="1"/>
</dbReference>
<keyword evidence="3" id="KW-0831">Ubiquinone biosynthesis</keyword>